<dbReference type="KEGG" id="elim:B2M23_00075"/>
<reference evidence="3" key="2">
    <citation type="journal article" date="2017" name="Sci. Rep.">
        <title>Determination of the Genome and Primary Transcriptome of Syngas Fermenting Eubacterium limosum ATCC 8486.</title>
        <authorList>
            <person name="Song Y."/>
            <person name="Shin J."/>
            <person name="Jeong Y."/>
            <person name="Jin S."/>
            <person name="Lee J.K."/>
            <person name="Kim D.R."/>
            <person name="Kim S.C."/>
            <person name="Cho S."/>
            <person name="Cho B.K."/>
        </authorList>
    </citation>
    <scope>NUCLEOTIDE SEQUENCE [LARGE SCALE GENOMIC DNA]</scope>
    <source>
        <strain evidence="3">ATCC 8486</strain>
    </source>
</reference>
<dbReference type="Gene3D" id="3.10.20.860">
    <property type="match status" value="1"/>
</dbReference>
<evidence type="ECO:0008006" key="4">
    <source>
        <dbReference type="Google" id="ProtNLM"/>
    </source>
</evidence>
<dbReference type="KEGG" id="elim:B2M23_11265"/>
<dbReference type="InterPro" id="IPR019908">
    <property type="entry name" value="Toxin_RalR"/>
</dbReference>
<protein>
    <recommendedName>
        <fullName evidence="4">Lar family restriction alleviation protein</fullName>
    </recommendedName>
</protein>
<dbReference type="Pfam" id="PF14354">
    <property type="entry name" value="Lar_restr_allev"/>
    <property type="match status" value="1"/>
</dbReference>
<sequence>MTKLKRCPFCGGEAKTEQCEDITYNAKGKARIYPYTAVYCVDCGAKIEEQDEEELVDMWNTRTPEIVRCGECVYWEPENCRNPNILMRDQQMTYDDFCSWGERREEK</sequence>
<dbReference type="AlphaFoldDB" id="A0AAC9QQS9"/>
<reference evidence="1" key="1">
    <citation type="journal article" date="2015" name="Genome Announc.">
        <title>Draft Genome Sequence of Chemolithoautotrophic Acetogenic Butanol-Producing Eubacterium limosum ATCC 8486.</title>
        <authorList>
            <person name="Song Y."/>
            <person name="Cho B.K."/>
        </authorList>
    </citation>
    <scope>NUCLEOTIDE SEQUENCE</scope>
    <source>
        <strain evidence="1">ATCC 8486</strain>
    </source>
</reference>
<evidence type="ECO:0000313" key="2">
    <source>
        <dbReference type="EMBL" id="ARD66084.1"/>
    </source>
</evidence>
<dbReference type="Proteomes" id="UP000192391">
    <property type="component" value="Chromosome"/>
</dbReference>
<dbReference type="RefSeq" id="WP_038354100.1">
    <property type="nucleotide sequence ID" value="NZ_CP019962.1"/>
</dbReference>
<dbReference type="NCBIfam" id="TIGR03655">
    <property type="entry name" value="anti_R_Lar"/>
    <property type="match status" value="1"/>
</dbReference>
<evidence type="ECO:0000313" key="3">
    <source>
        <dbReference type="Proteomes" id="UP000192391"/>
    </source>
</evidence>
<evidence type="ECO:0000313" key="1">
    <source>
        <dbReference type="EMBL" id="ARD64044.1"/>
    </source>
</evidence>
<name>A0AAC9QQS9_EUBLI</name>
<proteinExistence type="predicted"/>
<gene>
    <name evidence="1" type="ORF">B2M23_00075</name>
    <name evidence="2" type="ORF">B2M23_11265</name>
</gene>
<organism evidence="1 3">
    <name type="scientific">Eubacterium limosum</name>
    <dbReference type="NCBI Taxonomy" id="1736"/>
    <lineage>
        <taxon>Bacteria</taxon>
        <taxon>Bacillati</taxon>
        <taxon>Bacillota</taxon>
        <taxon>Clostridia</taxon>
        <taxon>Eubacteriales</taxon>
        <taxon>Eubacteriaceae</taxon>
        <taxon>Eubacterium</taxon>
    </lineage>
</organism>
<reference evidence="1" key="3">
    <citation type="submission" date="2017-02" db="EMBL/GenBank/DDBJ databases">
        <title>Integrative analysis reveals regulation of autotrophic growth of syngas fermenting bacteria at the translational level.</title>
        <authorList>
            <person name="Song Y."/>
            <person name="Shin J."/>
            <person name="Jeong Y."/>
            <person name="Jin S."/>
            <person name="Kim D.R."/>
            <person name="Kim S.C."/>
            <person name="Cho S."/>
            <person name="Cho B.-K."/>
        </authorList>
    </citation>
    <scope>NUCLEOTIDE SEQUENCE</scope>
    <source>
        <strain evidence="1">ATCC 8486</strain>
    </source>
</reference>
<dbReference type="EMBL" id="CP019962">
    <property type="protein sequence ID" value="ARD64044.1"/>
    <property type="molecule type" value="Genomic_DNA"/>
</dbReference>
<dbReference type="EMBL" id="CP019962">
    <property type="protein sequence ID" value="ARD66084.1"/>
    <property type="molecule type" value="Genomic_DNA"/>
</dbReference>
<accession>A0AAC9QQS9</accession>